<feature type="transmembrane region" description="Helical" evidence="5">
    <location>
        <begin position="39"/>
        <end position="57"/>
    </location>
</feature>
<feature type="transmembrane region" description="Helical" evidence="5">
    <location>
        <begin position="92"/>
        <end position="111"/>
    </location>
</feature>
<evidence type="ECO:0000256" key="5">
    <source>
        <dbReference type="SAM" id="Phobius"/>
    </source>
</evidence>
<evidence type="ECO:0000313" key="6">
    <source>
        <dbReference type="EMBL" id="CDO95873.1"/>
    </source>
</evidence>
<dbReference type="Pfam" id="PF08507">
    <property type="entry name" value="COPI_assoc"/>
    <property type="match status" value="1"/>
</dbReference>
<proteinExistence type="predicted"/>
<protein>
    <submittedName>
        <fullName evidence="6">WGS project CCBQ000000000 data, contig 00015</fullName>
    </submittedName>
</protein>
<evidence type="ECO:0000256" key="4">
    <source>
        <dbReference type="ARBA" id="ARBA00023136"/>
    </source>
</evidence>
<evidence type="ECO:0000313" key="7">
    <source>
        <dbReference type="Proteomes" id="UP000031516"/>
    </source>
</evidence>
<keyword evidence="7" id="KW-1185">Reference proteome</keyword>
<accession>A0A0A8LCP2</accession>
<feature type="transmembrane region" description="Helical" evidence="5">
    <location>
        <begin position="69"/>
        <end position="86"/>
    </location>
</feature>
<comment type="caution">
    <text evidence="6">The sequence shown here is derived from an EMBL/GenBank/DDBJ whole genome shotgun (WGS) entry which is preliminary data.</text>
</comment>
<dbReference type="Proteomes" id="UP000031516">
    <property type="component" value="Unassembled WGS sequence"/>
</dbReference>
<evidence type="ECO:0000256" key="2">
    <source>
        <dbReference type="ARBA" id="ARBA00022692"/>
    </source>
</evidence>
<evidence type="ECO:0000256" key="3">
    <source>
        <dbReference type="ARBA" id="ARBA00022989"/>
    </source>
</evidence>
<dbReference type="OrthoDB" id="423534at2759"/>
<dbReference type="GO" id="GO:0016020">
    <property type="term" value="C:membrane"/>
    <property type="evidence" value="ECO:0007669"/>
    <property type="project" value="UniProtKB-SubCell"/>
</dbReference>
<reference evidence="6 7" key="1">
    <citation type="submission" date="2014-03" db="EMBL/GenBank/DDBJ databases">
        <title>The genome of Kluyveromyces dobzhanskii.</title>
        <authorList>
            <person name="Nystedt B."/>
            <person name="Astrom S."/>
        </authorList>
    </citation>
    <scope>NUCLEOTIDE SEQUENCE [LARGE SCALE GENOMIC DNA]</scope>
    <source>
        <strain evidence="6 7">CBS 2104</strain>
    </source>
</reference>
<feature type="transmembrane region" description="Helical" evidence="5">
    <location>
        <begin position="12"/>
        <end position="33"/>
    </location>
</feature>
<keyword evidence="4 5" id="KW-0472">Membrane</keyword>
<comment type="subcellular location">
    <subcellularLocation>
        <location evidence="1">Membrane</location>
        <topology evidence="1">Multi-pass membrane protein</topology>
    </subcellularLocation>
</comment>
<dbReference type="EMBL" id="CCBQ010000045">
    <property type="protein sequence ID" value="CDO95873.1"/>
    <property type="molecule type" value="Genomic_DNA"/>
</dbReference>
<keyword evidence="3 5" id="KW-1133">Transmembrane helix</keyword>
<dbReference type="InterPro" id="IPR013714">
    <property type="entry name" value="Golgi_TVP15"/>
</dbReference>
<dbReference type="AlphaFoldDB" id="A0A0A8LCP2"/>
<name>A0A0A8LCP2_9SACH</name>
<gene>
    <name evidence="6" type="ORF">KLDO_g4098</name>
</gene>
<keyword evidence="2 5" id="KW-0812">Transmembrane</keyword>
<sequence length="140" mass="15565">MADTSLLNVYRVACIGFSGTLSLLFLSQAIFHIFSLGVFLRGLIGLGLSVILGLLEFREIPTLDQYASFYYTYAGRGALFTLLFALLNYDGFFSVIVGILLWPVIVAHVVLHTRPELEQPSYFKNTNIALSANDDEHDIV</sequence>
<evidence type="ECO:0000256" key="1">
    <source>
        <dbReference type="ARBA" id="ARBA00004141"/>
    </source>
</evidence>
<organism evidence="6 7">
    <name type="scientific">Kluyveromyces dobzhanskii CBS 2104</name>
    <dbReference type="NCBI Taxonomy" id="1427455"/>
    <lineage>
        <taxon>Eukaryota</taxon>
        <taxon>Fungi</taxon>
        <taxon>Dikarya</taxon>
        <taxon>Ascomycota</taxon>
        <taxon>Saccharomycotina</taxon>
        <taxon>Saccharomycetes</taxon>
        <taxon>Saccharomycetales</taxon>
        <taxon>Saccharomycetaceae</taxon>
        <taxon>Kluyveromyces</taxon>
    </lineage>
</organism>